<dbReference type="AlphaFoldDB" id="A0A2T7PJE6"/>
<feature type="region of interest" description="Disordered" evidence="7">
    <location>
        <begin position="1"/>
        <end position="25"/>
    </location>
</feature>
<dbReference type="Pfam" id="PF03381">
    <property type="entry name" value="CDC50"/>
    <property type="match status" value="2"/>
</dbReference>
<evidence type="ECO:0000256" key="5">
    <source>
        <dbReference type="ARBA" id="ARBA00023136"/>
    </source>
</evidence>
<dbReference type="GO" id="GO:0005794">
    <property type="term" value="C:Golgi apparatus"/>
    <property type="evidence" value="ECO:0007669"/>
    <property type="project" value="TreeGrafter"/>
</dbReference>
<dbReference type="OrthoDB" id="340608at2759"/>
<keyword evidence="3 8" id="KW-0812">Transmembrane</keyword>
<dbReference type="STRING" id="400727.A0A2T7PJE6"/>
<gene>
    <name evidence="9" type="ORF">C0Q70_04780</name>
</gene>
<comment type="similarity">
    <text evidence="2 6">Belongs to the CDC50/LEM3 family.</text>
</comment>
<evidence type="ECO:0000313" key="9">
    <source>
        <dbReference type="EMBL" id="PVD33524.1"/>
    </source>
</evidence>
<dbReference type="GO" id="GO:0005783">
    <property type="term" value="C:endoplasmic reticulum"/>
    <property type="evidence" value="ECO:0007669"/>
    <property type="project" value="TreeGrafter"/>
</dbReference>
<feature type="transmembrane region" description="Helical" evidence="8">
    <location>
        <begin position="213"/>
        <end position="235"/>
    </location>
</feature>
<evidence type="ECO:0000256" key="3">
    <source>
        <dbReference type="ARBA" id="ARBA00022692"/>
    </source>
</evidence>
<dbReference type="Proteomes" id="UP000245119">
    <property type="component" value="Linkage Group LG3"/>
</dbReference>
<comment type="caution">
    <text evidence="9">The sequence shown here is derived from an EMBL/GenBank/DDBJ whole genome shotgun (WGS) entry which is preliminary data.</text>
</comment>
<evidence type="ECO:0000256" key="6">
    <source>
        <dbReference type="PIRNR" id="PIRNR015840"/>
    </source>
</evidence>
<keyword evidence="4 8" id="KW-1133">Transmembrane helix</keyword>
<dbReference type="PIRSF" id="PIRSF015840">
    <property type="entry name" value="DUF284_TM_euk"/>
    <property type="match status" value="1"/>
</dbReference>
<dbReference type="PANTHER" id="PTHR10926:SF0">
    <property type="entry name" value="CDC50, ISOFORM A"/>
    <property type="match status" value="1"/>
</dbReference>
<dbReference type="InterPro" id="IPR005045">
    <property type="entry name" value="CDC50/LEM3_fam"/>
</dbReference>
<feature type="transmembrane region" description="Helical" evidence="8">
    <location>
        <begin position="43"/>
        <end position="64"/>
    </location>
</feature>
<evidence type="ECO:0000256" key="4">
    <source>
        <dbReference type="ARBA" id="ARBA00022989"/>
    </source>
</evidence>
<proteinExistence type="inferred from homology"/>
<sequence length="276" mass="30695">MASISTPPVVDQDEKPKSRRPKDTKFKQQKLPAWQPILTANTVLPAFFAIGIAFIPLGATLLYVSDNIKENAYDYTHCININASENTNETCAEFLKNISNAGETCTCRVTVTLEEFSGTVYMYYGLTNFYQNHRRYVRSRDDNQLNGQVMDPSQLADDCNPYKTTSLNGSTLGYAPCGAIANSLFNDYPVIAFDGTKSIILTTSSWMGGKNPFLGIAYLVVGSLCIILGAAFLIVHLKWGKKVEWWIKKFDEDPLAFSNVEDEQQVEGDGYMNISA</sequence>
<evidence type="ECO:0000256" key="2">
    <source>
        <dbReference type="ARBA" id="ARBA00009457"/>
    </source>
</evidence>
<feature type="compositionally biased region" description="Basic and acidic residues" evidence="7">
    <location>
        <begin position="12"/>
        <end position="25"/>
    </location>
</feature>
<name>A0A2T7PJE6_POMCA</name>
<comment type="subcellular location">
    <subcellularLocation>
        <location evidence="1">Membrane</location>
        <topology evidence="1">Multi-pass membrane protein</topology>
    </subcellularLocation>
</comment>
<evidence type="ECO:0000256" key="8">
    <source>
        <dbReference type="SAM" id="Phobius"/>
    </source>
</evidence>
<evidence type="ECO:0000313" key="10">
    <source>
        <dbReference type="Proteomes" id="UP000245119"/>
    </source>
</evidence>
<evidence type="ECO:0008006" key="11">
    <source>
        <dbReference type="Google" id="ProtNLM"/>
    </source>
</evidence>
<dbReference type="GO" id="GO:0005886">
    <property type="term" value="C:plasma membrane"/>
    <property type="evidence" value="ECO:0007669"/>
    <property type="project" value="TreeGrafter"/>
</dbReference>
<accession>A0A2T7PJE6</accession>
<evidence type="ECO:0000256" key="7">
    <source>
        <dbReference type="SAM" id="MobiDB-lite"/>
    </source>
</evidence>
<protein>
    <recommendedName>
        <fullName evidence="11">Cell cycle control protein 50A</fullName>
    </recommendedName>
</protein>
<organism evidence="9 10">
    <name type="scientific">Pomacea canaliculata</name>
    <name type="common">Golden apple snail</name>
    <dbReference type="NCBI Taxonomy" id="400727"/>
    <lineage>
        <taxon>Eukaryota</taxon>
        <taxon>Metazoa</taxon>
        <taxon>Spiralia</taxon>
        <taxon>Lophotrochozoa</taxon>
        <taxon>Mollusca</taxon>
        <taxon>Gastropoda</taxon>
        <taxon>Caenogastropoda</taxon>
        <taxon>Architaenioglossa</taxon>
        <taxon>Ampullarioidea</taxon>
        <taxon>Ampullariidae</taxon>
        <taxon>Pomacea</taxon>
    </lineage>
</organism>
<dbReference type="PANTHER" id="PTHR10926">
    <property type="entry name" value="CELL CYCLE CONTROL PROTEIN 50"/>
    <property type="match status" value="1"/>
</dbReference>
<evidence type="ECO:0000256" key="1">
    <source>
        <dbReference type="ARBA" id="ARBA00004141"/>
    </source>
</evidence>
<keyword evidence="5 6" id="KW-0472">Membrane</keyword>
<reference evidence="9 10" key="1">
    <citation type="submission" date="2018-04" db="EMBL/GenBank/DDBJ databases">
        <title>The genome of golden apple snail Pomacea canaliculata provides insight into stress tolerance and invasive adaptation.</title>
        <authorList>
            <person name="Liu C."/>
            <person name="Liu B."/>
            <person name="Ren Y."/>
            <person name="Zhang Y."/>
            <person name="Wang H."/>
            <person name="Li S."/>
            <person name="Jiang F."/>
            <person name="Yin L."/>
            <person name="Zhang G."/>
            <person name="Qian W."/>
            <person name="Fan W."/>
        </authorList>
    </citation>
    <scope>NUCLEOTIDE SEQUENCE [LARGE SCALE GENOMIC DNA]</scope>
    <source>
        <strain evidence="9">SZHN2017</strain>
        <tissue evidence="9">Muscle</tissue>
    </source>
</reference>
<keyword evidence="10" id="KW-1185">Reference proteome</keyword>
<dbReference type="EMBL" id="PZQS01000003">
    <property type="protein sequence ID" value="PVD33524.1"/>
    <property type="molecule type" value="Genomic_DNA"/>
</dbReference>